<accession>A0A812T1M4</accession>
<keyword evidence="2" id="KW-1185">Reference proteome</keyword>
<dbReference type="AlphaFoldDB" id="A0A812T1M4"/>
<evidence type="ECO:0008006" key="3">
    <source>
        <dbReference type="Google" id="ProtNLM"/>
    </source>
</evidence>
<name>A0A812T1M4_SYMPI</name>
<evidence type="ECO:0000313" key="2">
    <source>
        <dbReference type="Proteomes" id="UP000649617"/>
    </source>
</evidence>
<sequence length="425" mass="47868">YSISGDGSLGPEARQTLLDMGFFMPGTKKRTSAEALEEPPLDDIPFSELRSGCEGPPMVGNFSGNVDEFVDGFGRCSPGRWKPSNRGRRLSDSARGFAEGLRGRVQKSVLECVPDVARATFRLATGKWDGPLFPKDKLDTLREDWFRMLPDPERAKEVTPGQPFFLRAIAQTLEILEDPDFGIVEQGKYCFCNGVEVGHLRPLGPVPQVYRLRRKDQKYDDSSWEPEMRNHGEGPEVERSLQEAFEKEEREGRMFPLSLGEAKKRYPGNQLRIAAQAVIPKPDIDFRVVHDATHGVQVNNEIVMKDRLESPGSWEVAAIQKLGSSSDEKVFFGIVGDVSKAHRRYLHHPEQWGVLACRTHSESQVLWINKTGTFGVASAAYWFSRLTGLVGRLSFRVLLETFIFMLIYADDLHLVSGGRNRWINI</sequence>
<reference evidence="1" key="1">
    <citation type="submission" date="2021-02" db="EMBL/GenBank/DDBJ databases">
        <authorList>
            <person name="Dougan E. K."/>
            <person name="Rhodes N."/>
            <person name="Thang M."/>
            <person name="Chan C."/>
        </authorList>
    </citation>
    <scope>NUCLEOTIDE SEQUENCE</scope>
</reference>
<comment type="caution">
    <text evidence="1">The sequence shown here is derived from an EMBL/GenBank/DDBJ whole genome shotgun (WGS) entry which is preliminary data.</text>
</comment>
<organism evidence="1 2">
    <name type="scientific">Symbiodinium pilosum</name>
    <name type="common">Dinoflagellate</name>
    <dbReference type="NCBI Taxonomy" id="2952"/>
    <lineage>
        <taxon>Eukaryota</taxon>
        <taxon>Sar</taxon>
        <taxon>Alveolata</taxon>
        <taxon>Dinophyceae</taxon>
        <taxon>Suessiales</taxon>
        <taxon>Symbiodiniaceae</taxon>
        <taxon>Symbiodinium</taxon>
    </lineage>
</organism>
<dbReference type="Proteomes" id="UP000649617">
    <property type="component" value="Unassembled WGS sequence"/>
</dbReference>
<feature type="non-terminal residue" evidence="1">
    <location>
        <position position="1"/>
    </location>
</feature>
<protein>
    <recommendedName>
        <fullName evidence="3">Reverse transcriptase domain-containing protein</fullName>
    </recommendedName>
</protein>
<evidence type="ECO:0000313" key="1">
    <source>
        <dbReference type="EMBL" id="CAE7502800.1"/>
    </source>
</evidence>
<gene>
    <name evidence="1" type="ORF">SPIL2461_LOCUS13014</name>
</gene>
<dbReference type="EMBL" id="CAJNIZ010027815">
    <property type="protein sequence ID" value="CAE7502800.1"/>
    <property type="molecule type" value="Genomic_DNA"/>
</dbReference>
<dbReference type="OrthoDB" id="446964at2759"/>
<proteinExistence type="predicted"/>